<evidence type="ECO:0000259" key="3">
    <source>
        <dbReference type="SMART" id="SM00579"/>
    </source>
</evidence>
<evidence type="ECO:0008006" key="6">
    <source>
        <dbReference type="Google" id="ProtNLM"/>
    </source>
</evidence>
<dbReference type="Gene3D" id="3.80.10.10">
    <property type="entry name" value="Ribonuclease Inhibitor"/>
    <property type="match status" value="1"/>
</dbReference>
<dbReference type="Pfam" id="PF00646">
    <property type="entry name" value="F-box"/>
    <property type="match status" value="1"/>
</dbReference>
<feature type="region of interest" description="Disordered" evidence="1">
    <location>
        <begin position="72"/>
        <end position="109"/>
    </location>
</feature>
<evidence type="ECO:0000313" key="4">
    <source>
        <dbReference type="EMBL" id="VYS65829.1"/>
    </source>
</evidence>
<dbReference type="SUPFAM" id="SSF52047">
    <property type="entry name" value="RNI-like"/>
    <property type="match status" value="1"/>
</dbReference>
<protein>
    <recommendedName>
        <fullName evidence="6">F-box domain-containing protein</fullName>
    </recommendedName>
</protein>
<dbReference type="InterPro" id="IPR006566">
    <property type="entry name" value="FBD"/>
</dbReference>
<dbReference type="AlphaFoldDB" id="A0A654FYD4"/>
<accession>A0A654FYD4</accession>
<dbReference type="InterPro" id="IPR053781">
    <property type="entry name" value="F-box_AtFBL13-like"/>
</dbReference>
<dbReference type="InterPro" id="IPR001810">
    <property type="entry name" value="F-box_dom"/>
</dbReference>
<dbReference type="InterPro" id="IPR032675">
    <property type="entry name" value="LRR_dom_sf"/>
</dbReference>
<dbReference type="Proteomes" id="UP000426265">
    <property type="component" value="Unassembled WGS sequence"/>
</dbReference>
<organism evidence="4 5">
    <name type="scientific">Arabidopsis thaliana</name>
    <name type="common">Mouse-ear cress</name>
    <dbReference type="NCBI Taxonomy" id="3702"/>
    <lineage>
        <taxon>Eukaryota</taxon>
        <taxon>Viridiplantae</taxon>
        <taxon>Streptophyta</taxon>
        <taxon>Embryophyta</taxon>
        <taxon>Tracheophyta</taxon>
        <taxon>Spermatophyta</taxon>
        <taxon>Magnoliopsida</taxon>
        <taxon>eudicotyledons</taxon>
        <taxon>Gunneridae</taxon>
        <taxon>Pentapetalae</taxon>
        <taxon>rosids</taxon>
        <taxon>malvids</taxon>
        <taxon>Brassicales</taxon>
        <taxon>Brassicaceae</taxon>
        <taxon>Camelineae</taxon>
        <taxon>Arabidopsis</taxon>
    </lineage>
</organism>
<dbReference type="SMART" id="SM00579">
    <property type="entry name" value="FBD"/>
    <property type="match status" value="1"/>
</dbReference>
<evidence type="ECO:0000313" key="5">
    <source>
        <dbReference type="Proteomes" id="UP000426265"/>
    </source>
</evidence>
<dbReference type="Pfam" id="PF08387">
    <property type="entry name" value="FBD"/>
    <property type="match status" value="1"/>
</dbReference>
<evidence type="ECO:0000259" key="2">
    <source>
        <dbReference type="SMART" id="SM00256"/>
    </source>
</evidence>
<dbReference type="PANTHER" id="PTHR31900">
    <property type="entry name" value="F-BOX/RNI SUPERFAMILY PROTEIN-RELATED"/>
    <property type="match status" value="1"/>
</dbReference>
<dbReference type="Pfam" id="PF24758">
    <property type="entry name" value="LRR_At5g56370"/>
    <property type="match status" value="1"/>
</dbReference>
<dbReference type="EMBL" id="CACRSJ010000110">
    <property type="protein sequence ID" value="VYS65829.1"/>
    <property type="molecule type" value="Genomic_DNA"/>
</dbReference>
<sequence>MPETAENCCGRIEEIACEDMISALPDDLLVTILLSIPTKDAVATMILSKRWRFIWTMVPFLAYKEIDDDGDDGDDGGDFDDFDDLDDDVDSDDDDDDDDDEDEHDGDDDSKKSVWWFLNKSMEFHKAPVLAILSIKLGPQCPTDANVGKLVESAINRIVWVLFFKLMWSTDPTRMPNSLYTCKTLMHLKLSHKILVDPPSSSCLPSLTNLDLYYVVYKDEASLGALLSSCPVLEFLCVKRKEDDNIATFSVKVPSLRFLSYRNYKSLPDNSDDVVDTSRSLIMDTPALRDFYITDRSGDSFAINNMSRLQYAYVKVKYFPDKLLRSLSAVFSLELVLTDEMAVCCGTIKFCRLIKCKIVPRNSDWMESLVPLLRNTPKLKFLIVDYGSTCQPPNPSPSWRESSSDPECLSSSLEEFEMINYGGREEEEDLVAYILENSKCLKKATISFSPELEDDETMIDMFKAIPRVSVASQLLFKT</sequence>
<feature type="domain" description="F-box" evidence="2">
    <location>
        <begin position="24"/>
        <end position="64"/>
    </location>
</feature>
<dbReference type="SMART" id="SM00256">
    <property type="entry name" value="FBOX"/>
    <property type="match status" value="1"/>
</dbReference>
<name>A0A654FYD4_ARATH</name>
<evidence type="ECO:0000256" key="1">
    <source>
        <dbReference type="SAM" id="MobiDB-lite"/>
    </source>
</evidence>
<dbReference type="PANTHER" id="PTHR31900:SF34">
    <property type="entry name" value="EMB|CAB62440.1-RELATED"/>
    <property type="match status" value="1"/>
</dbReference>
<dbReference type="InterPro" id="IPR050232">
    <property type="entry name" value="FBL13/AtMIF1-like"/>
</dbReference>
<gene>
    <name evidence="4" type="ORF">AN1_LOCUS21235</name>
</gene>
<dbReference type="ExpressionAtlas" id="A0A654FYD4">
    <property type="expression patterns" value="baseline and differential"/>
</dbReference>
<dbReference type="CDD" id="cd22160">
    <property type="entry name" value="F-box_AtFBL13-like"/>
    <property type="match status" value="1"/>
</dbReference>
<dbReference type="InterPro" id="IPR055411">
    <property type="entry name" value="LRR_FXL15/At3g58940/PEG3-like"/>
</dbReference>
<dbReference type="InterPro" id="IPR036047">
    <property type="entry name" value="F-box-like_dom_sf"/>
</dbReference>
<dbReference type="SUPFAM" id="SSF81383">
    <property type="entry name" value="F-box domain"/>
    <property type="match status" value="1"/>
</dbReference>
<feature type="domain" description="FBD" evidence="3">
    <location>
        <begin position="407"/>
        <end position="477"/>
    </location>
</feature>
<proteinExistence type="predicted"/>
<reference evidence="4 5" key="1">
    <citation type="submission" date="2019-11" db="EMBL/GenBank/DDBJ databases">
        <authorList>
            <person name="Jiao W.-B."/>
            <person name="Schneeberger K."/>
        </authorList>
    </citation>
    <scope>NUCLEOTIDE SEQUENCE [LARGE SCALE GENOMIC DNA]</scope>
    <source>
        <strain evidence="5">cv. An-1</strain>
    </source>
</reference>
<feature type="compositionally biased region" description="Acidic residues" evidence="1">
    <location>
        <begin position="72"/>
        <end position="108"/>
    </location>
</feature>